<reference evidence="4 5" key="1">
    <citation type="submission" date="2017-06" db="EMBL/GenBank/DDBJ databases">
        <title>Comparative genomic analysis of Ambrosia Fusariam Clade fungi.</title>
        <authorList>
            <person name="Stajich J.E."/>
            <person name="Carrillo J."/>
            <person name="Kijimoto T."/>
            <person name="Eskalen A."/>
            <person name="O'Donnell K."/>
            <person name="Kasson M."/>
        </authorList>
    </citation>
    <scope>NUCLEOTIDE SEQUENCE [LARGE SCALE GENOMIC DNA]</scope>
    <source>
        <strain evidence="4 5">NRRL62584</strain>
    </source>
</reference>
<feature type="compositionally biased region" description="Low complexity" evidence="1">
    <location>
        <begin position="171"/>
        <end position="183"/>
    </location>
</feature>
<keyword evidence="2" id="KW-0812">Transmembrane</keyword>
<accession>A0A428QTR2</accession>
<evidence type="ECO:0000256" key="1">
    <source>
        <dbReference type="SAM" id="MobiDB-lite"/>
    </source>
</evidence>
<keyword evidence="2" id="KW-1133">Transmembrane helix</keyword>
<dbReference type="CDD" id="cd12087">
    <property type="entry name" value="TM_EGFR-like"/>
    <property type="match status" value="1"/>
</dbReference>
<name>A0A428QTR2_9HYPO</name>
<sequence>MDQWCKMIPFMLLALQALISTRAVQASDDEVIGYAEDGSYYSTLSCRASATYSSSTTYSGDSRTYGFCYTSGEGYRQVRTSCRGNTVYYTGWSSGFVDPSGSYTWYSLKYLPVTGENWVSDSIPSSTGSCVTATIYPSYTEPFSSLRTTYIYCATEELMPSYFTQHPSDWPTTSSTTPSTTSPIRDGEPVTVTVPAGDTISVATSTDNSDPESQTDDPKSSETGKGGPSLGVIAGAVVGALAGVAMLAGALILGFRMGRRHPQLDNQGTKPKKGIWDTISSLPRPTIAWSRPNTKGTPERDLQNDVSVLQVHFSDDATAKKAYLRVR</sequence>
<dbReference type="EMBL" id="NKCI01000016">
    <property type="protein sequence ID" value="RSL68675.1"/>
    <property type="molecule type" value="Genomic_DNA"/>
</dbReference>
<proteinExistence type="predicted"/>
<gene>
    <name evidence="4" type="ORF">CEP54_002716</name>
</gene>
<feature type="signal peptide" evidence="3">
    <location>
        <begin position="1"/>
        <end position="26"/>
    </location>
</feature>
<protein>
    <submittedName>
        <fullName evidence="4">Uncharacterized protein</fullName>
    </submittedName>
</protein>
<dbReference type="STRING" id="1325734.A0A428QTR2"/>
<keyword evidence="2" id="KW-0472">Membrane</keyword>
<dbReference type="OrthoDB" id="5099121at2759"/>
<organism evidence="4 5">
    <name type="scientific">Fusarium duplospermum</name>
    <dbReference type="NCBI Taxonomy" id="1325734"/>
    <lineage>
        <taxon>Eukaryota</taxon>
        <taxon>Fungi</taxon>
        <taxon>Dikarya</taxon>
        <taxon>Ascomycota</taxon>
        <taxon>Pezizomycotina</taxon>
        <taxon>Sordariomycetes</taxon>
        <taxon>Hypocreomycetidae</taxon>
        <taxon>Hypocreales</taxon>
        <taxon>Nectriaceae</taxon>
        <taxon>Fusarium</taxon>
        <taxon>Fusarium solani species complex</taxon>
    </lineage>
</organism>
<feature type="chain" id="PRO_5019012183" evidence="3">
    <location>
        <begin position="27"/>
        <end position="327"/>
    </location>
</feature>
<evidence type="ECO:0000313" key="5">
    <source>
        <dbReference type="Proteomes" id="UP000288168"/>
    </source>
</evidence>
<evidence type="ECO:0000313" key="4">
    <source>
        <dbReference type="EMBL" id="RSL68675.1"/>
    </source>
</evidence>
<feature type="transmembrane region" description="Helical" evidence="2">
    <location>
        <begin position="230"/>
        <end position="255"/>
    </location>
</feature>
<keyword evidence="5" id="KW-1185">Reference proteome</keyword>
<keyword evidence="3" id="KW-0732">Signal</keyword>
<feature type="region of interest" description="Disordered" evidence="1">
    <location>
        <begin position="165"/>
        <end position="228"/>
    </location>
</feature>
<evidence type="ECO:0000256" key="2">
    <source>
        <dbReference type="SAM" id="Phobius"/>
    </source>
</evidence>
<dbReference type="AlphaFoldDB" id="A0A428QTR2"/>
<evidence type="ECO:0000256" key="3">
    <source>
        <dbReference type="SAM" id="SignalP"/>
    </source>
</evidence>
<dbReference type="Proteomes" id="UP000288168">
    <property type="component" value="Unassembled WGS sequence"/>
</dbReference>
<comment type="caution">
    <text evidence="4">The sequence shown here is derived from an EMBL/GenBank/DDBJ whole genome shotgun (WGS) entry which is preliminary data.</text>
</comment>